<sequence length="274" mass="29869">MPKHHTPNRVRLWTRRTMRYGFPVFFPASAVISTFLASLNHGPIRVYWGLGAIAATAGTAIFGVFKERQASAAGEAAARARAQLASGLNRAGAPLLNALGKVTTAKTEQELRAAVDVLTTRVVDIGHSQCGRHNQPRANLRCVYYTYNHDRLERIVYVGRQTNTAPRRHFTNGASAHDNEVIRLTLSEEVLVVDDLHETPPPHFNDTKGRSYRPFIAVPVRAGETSYSLLTLDSDLPHSLTDVDKGHMVLLAAVLAAGLAHQETAGAVTNIPTP</sequence>
<dbReference type="Proteomes" id="UP000277671">
    <property type="component" value="Unassembled WGS sequence"/>
</dbReference>
<evidence type="ECO:0000313" key="3">
    <source>
        <dbReference type="Proteomes" id="UP000277671"/>
    </source>
</evidence>
<feature type="transmembrane region" description="Helical" evidence="1">
    <location>
        <begin position="46"/>
        <end position="65"/>
    </location>
</feature>
<keyword evidence="1" id="KW-0812">Transmembrane</keyword>
<organism evidence="2 3">
    <name type="scientific">Micromonospora pisi</name>
    <dbReference type="NCBI Taxonomy" id="589240"/>
    <lineage>
        <taxon>Bacteria</taxon>
        <taxon>Bacillati</taxon>
        <taxon>Actinomycetota</taxon>
        <taxon>Actinomycetes</taxon>
        <taxon>Micromonosporales</taxon>
        <taxon>Micromonosporaceae</taxon>
        <taxon>Micromonospora</taxon>
    </lineage>
</organism>
<name>A0A495JDV2_9ACTN</name>
<dbReference type="EMBL" id="RBKT01000001">
    <property type="protein sequence ID" value="RKR86911.1"/>
    <property type="molecule type" value="Genomic_DNA"/>
</dbReference>
<keyword evidence="1" id="KW-0472">Membrane</keyword>
<keyword evidence="3" id="KW-1185">Reference proteome</keyword>
<keyword evidence="1" id="KW-1133">Transmembrane helix</keyword>
<feature type="transmembrane region" description="Helical" evidence="1">
    <location>
        <begin position="20"/>
        <end position="40"/>
    </location>
</feature>
<proteinExistence type="predicted"/>
<dbReference type="SUPFAM" id="SSF55781">
    <property type="entry name" value="GAF domain-like"/>
    <property type="match status" value="1"/>
</dbReference>
<reference evidence="2 3" key="1">
    <citation type="submission" date="2018-10" db="EMBL/GenBank/DDBJ databases">
        <title>Sequencing the genomes of 1000 actinobacteria strains.</title>
        <authorList>
            <person name="Klenk H.-P."/>
        </authorList>
    </citation>
    <scope>NUCLEOTIDE SEQUENCE [LARGE SCALE GENOMIC DNA]</scope>
    <source>
        <strain evidence="2 3">DSM 45175</strain>
    </source>
</reference>
<evidence type="ECO:0000313" key="2">
    <source>
        <dbReference type="EMBL" id="RKR86911.1"/>
    </source>
</evidence>
<dbReference type="InterPro" id="IPR029016">
    <property type="entry name" value="GAF-like_dom_sf"/>
</dbReference>
<comment type="caution">
    <text evidence="2">The sequence shown here is derived from an EMBL/GenBank/DDBJ whole genome shotgun (WGS) entry which is preliminary data.</text>
</comment>
<accession>A0A495JDV2</accession>
<evidence type="ECO:0008006" key="4">
    <source>
        <dbReference type="Google" id="ProtNLM"/>
    </source>
</evidence>
<gene>
    <name evidence="2" type="ORF">BDK92_1181</name>
</gene>
<dbReference type="AlphaFoldDB" id="A0A495JDV2"/>
<protein>
    <recommendedName>
        <fullName evidence="4">GAF domain-containing protein</fullName>
    </recommendedName>
</protein>
<dbReference type="Gene3D" id="3.30.450.40">
    <property type="match status" value="1"/>
</dbReference>
<evidence type="ECO:0000256" key="1">
    <source>
        <dbReference type="SAM" id="Phobius"/>
    </source>
</evidence>